<feature type="transmembrane region" description="Helical" evidence="5">
    <location>
        <begin position="383"/>
        <end position="402"/>
    </location>
</feature>
<feature type="transmembrane region" description="Helical" evidence="5">
    <location>
        <begin position="69"/>
        <end position="91"/>
    </location>
</feature>
<dbReference type="GO" id="GO:0016020">
    <property type="term" value="C:membrane"/>
    <property type="evidence" value="ECO:0007669"/>
    <property type="project" value="UniProtKB-SubCell"/>
</dbReference>
<dbReference type="InterPro" id="IPR007016">
    <property type="entry name" value="O-antigen_ligase-rel_domated"/>
</dbReference>
<feature type="transmembrane region" description="Helical" evidence="5">
    <location>
        <begin position="44"/>
        <end position="62"/>
    </location>
</feature>
<reference evidence="7 8" key="1">
    <citation type="journal article" date="2016" name="Nat. Commun.">
        <title>Thousands of microbial genomes shed light on interconnected biogeochemical processes in an aquifer system.</title>
        <authorList>
            <person name="Anantharaman K."/>
            <person name="Brown C.T."/>
            <person name="Hug L.A."/>
            <person name="Sharon I."/>
            <person name="Castelle C.J."/>
            <person name="Probst A.J."/>
            <person name="Thomas B.C."/>
            <person name="Singh A."/>
            <person name="Wilkins M.J."/>
            <person name="Karaoz U."/>
            <person name="Brodie E.L."/>
            <person name="Williams K.H."/>
            <person name="Hubbard S.S."/>
            <person name="Banfield J.F."/>
        </authorList>
    </citation>
    <scope>NUCLEOTIDE SEQUENCE [LARGE SCALE GENOMIC DNA]</scope>
</reference>
<keyword evidence="4 5" id="KW-0472">Membrane</keyword>
<keyword evidence="3 5" id="KW-1133">Transmembrane helix</keyword>
<evidence type="ECO:0000256" key="3">
    <source>
        <dbReference type="ARBA" id="ARBA00022989"/>
    </source>
</evidence>
<evidence type="ECO:0000256" key="4">
    <source>
        <dbReference type="ARBA" id="ARBA00023136"/>
    </source>
</evidence>
<feature type="transmembrane region" description="Helical" evidence="5">
    <location>
        <begin position="12"/>
        <end position="32"/>
    </location>
</feature>
<evidence type="ECO:0000256" key="1">
    <source>
        <dbReference type="ARBA" id="ARBA00004141"/>
    </source>
</evidence>
<feature type="domain" description="O-antigen ligase-related" evidence="6">
    <location>
        <begin position="216"/>
        <end position="359"/>
    </location>
</feature>
<dbReference type="EMBL" id="MGGW01000020">
    <property type="protein sequence ID" value="OGM53830.1"/>
    <property type="molecule type" value="Genomic_DNA"/>
</dbReference>
<evidence type="ECO:0000313" key="8">
    <source>
        <dbReference type="Proteomes" id="UP000178603"/>
    </source>
</evidence>
<feature type="transmembrane region" description="Helical" evidence="5">
    <location>
        <begin position="414"/>
        <end position="431"/>
    </location>
</feature>
<sequence>MRRLLNLLDPHYFIAVLIIVIPLYPKFPLFQISGTFVSVRAEDFVLLVSLIVFSVSFLRKAGYLISNRVVFSMGLFLSVAALSVLSAVFVTQTVVPHIGLLHWLRRVEYFFPFVLALSIKHTKSHLKLYLACLVVVVNYAFVYGLAQKYFSLPIVTTQNQEYSKGVALRYTPGGHINSTFAGHYDLASFLILVLPLFYTSFFVFRDRLSKLLLSVSVVTSLWLLVNSVSRISIVSYLVAVTLSLALIKKYKAILVAALISLLFIAFSSNLLSRYSRIIEVTIDKISTNFVAVAASEESVPVSEDRSTSIRLNVEWPRALRALTKNPLLGTGFSSITLATDNDYLRLLGETGAVGFISFIAVLLWLAVTVSMKLPVNKTLNFANMWVVGFAGSFTGILLNAMFIDIFESSKFATMFWLFAGIVVSICTSVNANEEAK</sequence>
<dbReference type="PANTHER" id="PTHR37422">
    <property type="entry name" value="TEICHURONIC ACID BIOSYNTHESIS PROTEIN TUAE"/>
    <property type="match status" value="1"/>
</dbReference>
<dbReference type="Proteomes" id="UP000178603">
    <property type="component" value="Unassembled WGS sequence"/>
</dbReference>
<keyword evidence="2 5" id="KW-0812">Transmembrane</keyword>
<evidence type="ECO:0000256" key="2">
    <source>
        <dbReference type="ARBA" id="ARBA00022692"/>
    </source>
</evidence>
<feature type="transmembrane region" description="Helical" evidence="5">
    <location>
        <begin position="186"/>
        <end position="204"/>
    </location>
</feature>
<evidence type="ECO:0000313" key="7">
    <source>
        <dbReference type="EMBL" id="OGM53830.1"/>
    </source>
</evidence>
<evidence type="ECO:0000259" key="6">
    <source>
        <dbReference type="Pfam" id="PF04932"/>
    </source>
</evidence>
<proteinExistence type="predicted"/>
<gene>
    <name evidence="7" type="ORF">A3E44_05435</name>
</gene>
<protein>
    <recommendedName>
        <fullName evidence="6">O-antigen ligase-related domain-containing protein</fullName>
    </recommendedName>
</protein>
<feature type="transmembrane region" description="Helical" evidence="5">
    <location>
        <begin position="126"/>
        <end position="146"/>
    </location>
</feature>
<feature type="transmembrane region" description="Helical" evidence="5">
    <location>
        <begin position="352"/>
        <end position="371"/>
    </location>
</feature>
<feature type="transmembrane region" description="Helical" evidence="5">
    <location>
        <begin position="103"/>
        <end position="119"/>
    </location>
</feature>
<dbReference type="AlphaFoldDB" id="A0A1F8AQC1"/>
<dbReference type="PANTHER" id="PTHR37422:SF13">
    <property type="entry name" value="LIPOPOLYSACCHARIDE BIOSYNTHESIS PROTEIN PA4999-RELATED"/>
    <property type="match status" value="1"/>
</dbReference>
<feature type="transmembrane region" description="Helical" evidence="5">
    <location>
        <begin position="250"/>
        <end position="271"/>
    </location>
</feature>
<feature type="transmembrane region" description="Helical" evidence="5">
    <location>
        <begin position="211"/>
        <end position="238"/>
    </location>
</feature>
<dbReference type="InterPro" id="IPR051533">
    <property type="entry name" value="WaaL-like"/>
</dbReference>
<name>A0A1F8AQC1_9BACT</name>
<dbReference type="Pfam" id="PF04932">
    <property type="entry name" value="Wzy_C"/>
    <property type="match status" value="1"/>
</dbReference>
<organism evidence="7 8">
    <name type="scientific">Candidatus Woesebacteria bacterium RIFCSPHIGHO2_12_FULL_41_24</name>
    <dbReference type="NCBI Taxonomy" id="1802510"/>
    <lineage>
        <taxon>Bacteria</taxon>
        <taxon>Candidatus Woeseibacteriota</taxon>
    </lineage>
</organism>
<comment type="caution">
    <text evidence="7">The sequence shown here is derived from an EMBL/GenBank/DDBJ whole genome shotgun (WGS) entry which is preliminary data.</text>
</comment>
<accession>A0A1F8AQC1</accession>
<comment type="subcellular location">
    <subcellularLocation>
        <location evidence="1">Membrane</location>
        <topology evidence="1">Multi-pass membrane protein</topology>
    </subcellularLocation>
</comment>
<evidence type="ECO:0000256" key="5">
    <source>
        <dbReference type="SAM" id="Phobius"/>
    </source>
</evidence>